<gene>
    <name evidence="2" type="ORF">PISMIDRAFT_231838</name>
</gene>
<dbReference type="AlphaFoldDB" id="A0A0D0A497"/>
<name>A0A0D0A497_9AGAM</name>
<protein>
    <submittedName>
        <fullName evidence="2">Unplaced genomic scaffold scaffold_15, whole genome shotgun sequence</fullName>
    </submittedName>
</protein>
<accession>A0A0D0A497</accession>
<feature type="region of interest" description="Disordered" evidence="1">
    <location>
        <begin position="69"/>
        <end position="88"/>
    </location>
</feature>
<dbReference type="EMBL" id="KN833699">
    <property type="protein sequence ID" value="KIK26873.1"/>
    <property type="molecule type" value="Genomic_DNA"/>
</dbReference>
<keyword evidence="3" id="KW-1185">Reference proteome</keyword>
<proteinExistence type="predicted"/>
<reference evidence="2 3" key="1">
    <citation type="submission" date="2014-04" db="EMBL/GenBank/DDBJ databases">
        <authorList>
            <consortium name="DOE Joint Genome Institute"/>
            <person name="Kuo A."/>
            <person name="Kohler A."/>
            <person name="Costa M.D."/>
            <person name="Nagy L.G."/>
            <person name="Floudas D."/>
            <person name="Copeland A."/>
            <person name="Barry K.W."/>
            <person name="Cichocki N."/>
            <person name="Veneault-Fourrey C."/>
            <person name="LaButti K."/>
            <person name="Lindquist E.A."/>
            <person name="Lipzen A."/>
            <person name="Lundell T."/>
            <person name="Morin E."/>
            <person name="Murat C."/>
            <person name="Sun H."/>
            <person name="Tunlid A."/>
            <person name="Henrissat B."/>
            <person name="Grigoriev I.V."/>
            <person name="Hibbett D.S."/>
            <person name="Martin F."/>
            <person name="Nordberg H.P."/>
            <person name="Cantor M.N."/>
            <person name="Hua S.X."/>
        </authorList>
    </citation>
    <scope>NUCLEOTIDE SEQUENCE [LARGE SCALE GENOMIC DNA]</scope>
    <source>
        <strain evidence="2 3">441</strain>
    </source>
</reference>
<sequence>MCYQGVCVVREELWAKSPIRESKNVCVMREYVLCQVCVIRESTVHRYEVCTQPCSDYSQNCVASDHAHMHNQPSLQQHPDEASHESRHDHPLLLCLQVQLWQAGLSLTSESHRPKA</sequence>
<dbReference type="HOGENOM" id="CLU_2097765_0_0_1"/>
<dbReference type="Proteomes" id="UP000054018">
    <property type="component" value="Unassembled WGS sequence"/>
</dbReference>
<evidence type="ECO:0000313" key="3">
    <source>
        <dbReference type="Proteomes" id="UP000054018"/>
    </source>
</evidence>
<evidence type="ECO:0000256" key="1">
    <source>
        <dbReference type="SAM" id="MobiDB-lite"/>
    </source>
</evidence>
<feature type="compositionally biased region" description="Basic and acidic residues" evidence="1">
    <location>
        <begin position="78"/>
        <end position="88"/>
    </location>
</feature>
<organism evidence="2 3">
    <name type="scientific">Pisolithus microcarpus 441</name>
    <dbReference type="NCBI Taxonomy" id="765257"/>
    <lineage>
        <taxon>Eukaryota</taxon>
        <taxon>Fungi</taxon>
        <taxon>Dikarya</taxon>
        <taxon>Basidiomycota</taxon>
        <taxon>Agaricomycotina</taxon>
        <taxon>Agaricomycetes</taxon>
        <taxon>Agaricomycetidae</taxon>
        <taxon>Boletales</taxon>
        <taxon>Sclerodermatineae</taxon>
        <taxon>Pisolithaceae</taxon>
        <taxon>Pisolithus</taxon>
    </lineage>
</organism>
<evidence type="ECO:0000313" key="2">
    <source>
        <dbReference type="EMBL" id="KIK26873.1"/>
    </source>
</evidence>
<reference evidence="3" key="2">
    <citation type="submission" date="2015-01" db="EMBL/GenBank/DDBJ databases">
        <title>Evolutionary Origins and Diversification of the Mycorrhizal Mutualists.</title>
        <authorList>
            <consortium name="DOE Joint Genome Institute"/>
            <consortium name="Mycorrhizal Genomics Consortium"/>
            <person name="Kohler A."/>
            <person name="Kuo A."/>
            <person name="Nagy L.G."/>
            <person name="Floudas D."/>
            <person name="Copeland A."/>
            <person name="Barry K.W."/>
            <person name="Cichocki N."/>
            <person name="Veneault-Fourrey C."/>
            <person name="LaButti K."/>
            <person name="Lindquist E.A."/>
            <person name="Lipzen A."/>
            <person name="Lundell T."/>
            <person name="Morin E."/>
            <person name="Murat C."/>
            <person name="Riley R."/>
            <person name="Ohm R."/>
            <person name="Sun H."/>
            <person name="Tunlid A."/>
            <person name="Henrissat B."/>
            <person name="Grigoriev I.V."/>
            <person name="Hibbett D.S."/>
            <person name="Martin F."/>
        </authorList>
    </citation>
    <scope>NUCLEOTIDE SEQUENCE [LARGE SCALE GENOMIC DNA]</scope>
    <source>
        <strain evidence="3">441</strain>
    </source>
</reference>